<evidence type="ECO:0000313" key="3">
    <source>
        <dbReference type="EMBL" id="KAK4454909.1"/>
    </source>
</evidence>
<evidence type="ECO:0000256" key="1">
    <source>
        <dbReference type="SAM" id="MobiDB-lite"/>
    </source>
</evidence>
<keyword evidence="4" id="KW-1185">Reference proteome</keyword>
<comment type="caution">
    <text evidence="3">The sequence shown here is derived from an EMBL/GenBank/DDBJ whole genome shotgun (WGS) entry which is preliminary data.</text>
</comment>
<feature type="region of interest" description="Disordered" evidence="1">
    <location>
        <begin position="219"/>
        <end position="252"/>
    </location>
</feature>
<reference evidence="3" key="2">
    <citation type="submission" date="2023-05" db="EMBL/GenBank/DDBJ databases">
        <authorList>
            <consortium name="Lawrence Berkeley National Laboratory"/>
            <person name="Steindorff A."/>
            <person name="Hensen N."/>
            <person name="Bonometti L."/>
            <person name="Westerberg I."/>
            <person name="Brannstrom I.O."/>
            <person name="Guillou S."/>
            <person name="Cros-Aarteil S."/>
            <person name="Calhoun S."/>
            <person name="Haridas S."/>
            <person name="Kuo A."/>
            <person name="Mondo S."/>
            <person name="Pangilinan J."/>
            <person name="Riley R."/>
            <person name="Labutti K."/>
            <person name="Andreopoulos B."/>
            <person name="Lipzen A."/>
            <person name="Chen C."/>
            <person name="Yanf M."/>
            <person name="Daum C."/>
            <person name="Ng V."/>
            <person name="Clum A."/>
            <person name="Ohm R."/>
            <person name="Martin F."/>
            <person name="Silar P."/>
            <person name="Natvig D."/>
            <person name="Lalanne C."/>
            <person name="Gautier V."/>
            <person name="Ament-Velasquez S.L."/>
            <person name="Kruys A."/>
            <person name="Hutchinson M.I."/>
            <person name="Powell A.J."/>
            <person name="Barry K."/>
            <person name="Miller A.N."/>
            <person name="Grigoriev I.V."/>
            <person name="Debuchy R."/>
            <person name="Gladieux P."/>
            <person name="Thoren M.H."/>
            <person name="Johannesson H."/>
        </authorList>
    </citation>
    <scope>NUCLEOTIDE SEQUENCE</scope>
    <source>
        <strain evidence="3">PSN243</strain>
    </source>
</reference>
<sequence>MATTTKAVTLSIQKEPGYKDLKNCAQTCVDRNNNNGDLEGHLDCGDIRILDSCFCAADTRPKATTFLSSCIITKCKHDQAELTSALKLYDGYCDFKPLTTSKKSSTTTTKSTSSRKTSSTATPAASSSLPSSSAISSETSSTLESSSSLPTLTPTPTPTPEGAATPGSATAMGPGTIAGIAIGGIAAVFLAMSVLMWYCRRGQKDEPHDPYFGRVQKEDPFEPGRGVGAASGVPAASPYRDHSGFSSPAVHQPGGYRDADAAYVAGGAAAAGVAGGGMYYNSVKGRSAGSSFVSSVSERRGEPESYDLSAMSPARPVDFTSTTPMMAAMTPPPPVTPVSAASSGGFPMSPGGVRRKPVPVEIGSSTTFRAELDAGNDGVGGYRGEKG</sequence>
<feature type="transmembrane region" description="Helical" evidence="2">
    <location>
        <begin position="177"/>
        <end position="198"/>
    </location>
</feature>
<gene>
    <name evidence="3" type="ORF">QBC34DRAFT_490044</name>
</gene>
<keyword evidence="2" id="KW-0472">Membrane</keyword>
<feature type="compositionally biased region" description="Gly residues" evidence="1">
    <location>
        <begin position="377"/>
        <end position="387"/>
    </location>
</feature>
<evidence type="ECO:0000256" key="2">
    <source>
        <dbReference type="SAM" id="Phobius"/>
    </source>
</evidence>
<dbReference type="AlphaFoldDB" id="A0AAV9H1L2"/>
<evidence type="ECO:0000313" key="4">
    <source>
        <dbReference type="Proteomes" id="UP001321760"/>
    </source>
</evidence>
<reference evidence="3" key="1">
    <citation type="journal article" date="2023" name="Mol. Phylogenet. Evol.">
        <title>Genome-scale phylogeny and comparative genomics of the fungal order Sordariales.</title>
        <authorList>
            <person name="Hensen N."/>
            <person name="Bonometti L."/>
            <person name="Westerberg I."/>
            <person name="Brannstrom I.O."/>
            <person name="Guillou S."/>
            <person name="Cros-Aarteil S."/>
            <person name="Calhoun S."/>
            <person name="Haridas S."/>
            <person name="Kuo A."/>
            <person name="Mondo S."/>
            <person name="Pangilinan J."/>
            <person name="Riley R."/>
            <person name="LaButti K."/>
            <person name="Andreopoulos B."/>
            <person name="Lipzen A."/>
            <person name="Chen C."/>
            <person name="Yan M."/>
            <person name="Daum C."/>
            <person name="Ng V."/>
            <person name="Clum A."/>
            <person name="Steindorff A."/>
            <person name="Ohm R.A."/>
            <person name="Martin F."/>
            <person name="Silar P."/>
            <person name="Natvig D.O."/>
            <person name="Lalanne C."/>
            <person name="Gautier V."/>
            <person name="Ament-Velasquez S.L."/>
            <person name="Kruys A."/>
            <person name="Hutchinson M.I."/>
            <person name="Powell A.J."/>
            <person name="Barry K."/>
            <person name="Miller A.N."/>
            <person name="Grigoriev I.V."/>
            <person name="Debuchy R."/>
            <person name="Gladieux P."/>
            <person name="Hiltunen Thoren M."/>
            <person name="Johannesson H."/>
        </authorList>
    </citation>
    <scope>NUCLEOTIDE SEQUENCE</scope>
    <source>
        <strain evidence="3">PSN243</strain>
    </source>
</reference>
<organism evidence="3 4">
    <name type="scientific">Podospora aff. communis PSN243</name>
    <dbReference type="NCBI Taxonomy" id="3040156"/>
    <lineage>
        <taxon>Eukaryota</taxon>
        <taxon>Fungi</taxon>
        <taxon>Dikarya</taxon>
        <taxon>Ascomycota</taxon>
        <taxon>Pezizomycotina</taxon>
        <taxon>Sordariomycetes</taxon>
        <taxon>Sordariomycetidae</taxon>
        <taxon>Sordariales</taxon>
        <taxon>Podosporaceae</taxon>
        <taxon>Podospora</taxon>
    </lineage>
</organism>
<accession>A0AAV9H1L2</accession>
<evidence type="ECO:0008006" key="5">
    <source>
        <dbReference type="Google" id="ProtNLM"/>
    </source>
</evidence>
<protein>
    <recommendedName>
        <fullName evidence="5">Extracellular membrane protein CFEM domain-containing protein</fullName>
    </recommendedName>
</protein>
<feature type="compositionally biased region" description="Low complexity" evidence="1">
    <location>
        <begin position="101"/>
        <end position="152"/>
    </location>
</feature>
<feature type="region of interest" description="Disordered" evidence="1">
    <location>
        <begin position="101"/>
        <end position="170"/>
    </location>
</feature>
<feature type="compositionally biased region" description="Low complexity" evidence="1">
    <location>
        <begin position="160"/>
        <end position="170"/>
    </location>
</feature>
<keyword evidence="2" id="KW-0812">Transmembrane</keyword>
<proteinExistence type="predicted"/>
<keyword evidence="2" id="KW-1133">Transmembrane helix</keyword>
<feature type="region of interest" description="Disordered" evidence="1">
    <location>
        <begin position="294"/>
        <end position="315"/>
    </location>
</feature>
<feature type="region of interest" description="Disordered" evidence="1">
    <location>
        <begin position="334"/>
        <end position="387"/>
    </location>
</feature>
<dbReference type="Proteomes" id="UP001321760">
    <property type="component" value="Unassembled WGS sequence"/>
</dbReference>
<dbReference type="EMBL" id="MU865915">
    <property type="protein sequence ID" value="KAK4454909.1"/>
    <property type="molecule type" value="Genomic_DNA"/>
</dbReference>
<feature type="compositionally biased region" description="Low complexity" evidence="1">
    <location>
        <begin position="228"/>
        <end position="238"/>
    </location>
</feature>
<name>A0AAV9H1L2_9PEZI</name>